<evidence type="ECO:0000259" key="11">
    <source>
        <dbReference type="PROSITE" id="PS50090"/>
    </source>
</evidence>
<feature type="coiled-coil region" evidence="9">
    <location>
        <begin position="787"/>
        <end position="817"/>
    </location>
</feature>
<evidence type="ECO:0000313" key="17">
    <source>
        <dbReference type="Proteomes" id="UP000789572"/>
    </source>
</evidence>
<dbReference type="CDD" id="cd00167">
    <property type="entry name" value="SANT"/>
    <property type="match status" value="1"/>
</dbReference>
<dbReference type="Gene3D" id="1.10.10.10">
    <property type="entry name" value="Winged helix-like DNA-binding domain superfamily/Winged helix DNA-binding domain"/>
    <property type="match status" value="1"/>
</dbReference>
<dbReference type="GO" id="GO:0042393">
    <property type="term" value="F:histone binding"/>
    <property type="evidence" value="ECO:0007669"/>
    <property type="project" value="TreeGrafter"/>
</dbReference>
<sequence>RVTDSIDSATHIIHSYTTPDTEETDDEWFRTLEKRNGQVFVHWWYYPDSYDQWIPETDDQADPEPAPDHTGPWNISARWLRESEFFNEWMNEEDYEIDGNDRRLSAGEDQTTTFLDAGSLYKRTHDSYVDQATSEMDVDIQPGNPTAKRARKKSPEPDAVPTHKSLKLVNIEENAPKVGVRGRKNEFEPIHGGDISNISQEIPGNISTVSQDKQDNDSSDVDNLVSNLNEARLAPDNTTNVMDIDHSELDQADLTASGLTPQNSTSAISKESEDPDSAAEPTSDSKAMDDSGAASTPQPDSANTEASMANAEAEKRRLEEEARKYLSQQTQEVIIPSYAAWFDMARIHEIEKRSLPEFFNSKNKSKTPSVYKEYRDFIINTYRLNPSEYLTVTACRRNLAGDVCAIIRVHAFLEQWGLINYQIDPETRPSTIGPAFTGHFRVTADTPRGLQPFQPVIPTMAGSSSQQAAIPGPSSVSRLVPNPAAMPPPTKVDLNLGLRENIYSTVETPSETRPSEKAPAGTGPVEGAKHYNCFTCGVDCTRVRYHNLKSKNFELCPNCYLDGRFPSDMFSGDFVKMDEAVFKHAQDEEWSEQETLLLLEGVEMFDDDWNKIADHVGTRTREQCILHFLQLPIEEPYLGTSMSDLGALNYQRIPFSQADNPIMSVVAFLASVVNPGVAAAAAQSSLKELAAALKRDKDKKETNGINGSDNEEQESAMDVDQPSTSAASNANPSSQESSSDQSTIARSTLEKAGAAALGSAAAKAKQLADYEEREIQRLVNTVIDAQLRKLELKLSQFEELEALLDAERKEIEKQRQQLFNDRLLLRKNILQIQDQLKHSGINPVVGHSYASSSGSRIISSAEYAAAQQAASSIQDPSMSYGNVPGTSGSVGGDNLQL</sequence>
<organism evidence="16 17">
    <name type="scientific">Paraglomus occultum</name>
    <dbReference type="NCBI Taxonomy" id="144539"/>
    <lineage>
        <taxon>Eukaryota</taxon>
        <taxon>Fungi</taxon>
        <taxon>Fungi incertae sedis</taxon>
        <taxon>Mucoromycota</taxon>
        <taxon>Glomeromycotina</taxon>
        <taxon>Glomeromycetes</taxon>
        <taxon>Paraglomerales</taxon>
        <taxon>Paraglomeraceae</taxon>
        <taxon>Paraglomus</taxon>
    </lineage>
</organism>
<feature type="region of interest" description="Disordered" evidence="10">
    <location>
        <begin position="253"/>
        <end position="316"/>
    </location>
</feature>
<dbReference type="GO" id="GO:0008270">
    <property type="term" value="F:zinc ion binding"/>
    <property type="evidence" value="ECO:0007669"/>
    <property type="project" value="UniProtKB-KW"/>
</dbReference>
<keyword evidence="7" id="KW-0539">Nucleus</keyword>
<dbReference type="PANTHER" id="PTHR12802:SF41">
    <property type="entry name" value="BRAHMA ASSOCIATED PROTEIN 155 KDA"/>
    <property type="match status" value="1"/>
</dbReference>
<dbReference type="PANTHER" id="PTHR12802">
    <property type="entry name" value="SWI/SNF COMPLEX-RELATED"/>
    <property type="match status" value="1"/>
</dbReference>
<evidence type="ECO:0000256" key="1">
    <source>
        <dbReference type="ARBA" id="ARBA00022723"/>
    </source>
</evidence>
<dbReference type="GO" id="GO:0003677">
    <property type="term" value="F:DNA binding"/>
    <property type="evidence" value="ECO:0007669"/>
    <property type="project" value="UniProtKB-KW"/>
</dbReference>
<feature type="compositionally biased region" description="Low complexity" evidence="10">
    <location>
        <begin position="721"/>
        <end position="743"/>
    </location>
</feature>
<dbReference type="PROSITE" id="PS52032">
    <property type="entry name" value="MARR_BRCT_CHROMO"/>
    <property type="match status" value="1"/>
</dbReference>
<dbReference type="PROSITE" id="PS51293">
    <property type="entry name" value="SANT"/>
    <property type="match status" value="1"/>
</dbReference>
<evidence type="ECO:0000256" key="8">
    <source>
        <dbReference type="PROSITE-ProRule" id="PRU00228"/>
    </source>
</evidence>
<keyword evidence="5" id="KW-0238">DNA-binding</keyword>
<feature type="domain" description="SWIRM" evidence="13">
    <location>
        <begin position="333"/>
        <end position="430"/>
    </location>
</feature>
<dbReference type="InterPro" id="IPR017884">
    <property type="entry name" value="SANT_dom"/>
</dbReference>
<dbReference type="InterPro" id="IPR007526">
    <property type="entry name" value="SWIRM"/>
</dbReference>
<dbReference type="AlphaFoldDB" id="A0A9N9CV21"/>
<evidence type="ECO:0000256" key="10">
    <source>
        <dbReference type="SAM" id="MobiDB-lite"/>
    </source>
</evidence>
<dbReference type="PROSITE" id="PS50934">
    <property type="entry name" value="SWIRM"/>
    <property type="match status" value="1"/>
</dbReference>
<evidence type="ECO:0000256" key="5">
    <source>
        <dbReference type="ARBA" id="ARBA00023125"/>
    </source>
</evidence>
<evidence type="ECO:0000256" key="4">
    <source>
        <dbReference type="ARBA" id="ARBA00023015"/>
    </source>
</evidence>
<name>A0A9N9CV21_9GLOM</name>
<evidence type="ECO:0000259" key="15">
    <source>
        <dbReference type="PROSITE" id="PS52032"/>
    </source>
</evidence>
<dbReference type="InterPro" id="IPR000433">
    <property type="entry name" value="Znf_ZZ"/>
</dbReference>
<keyword evidence="17" id="KW-1185">Reference proteome</keyword>
<evidence type="ECO:0000256" key="2">
    <source>
        <dbReference type="ARBA" id="ARBA00022771"/>
    </source>
</evidence>
<evidence type="ECO:0000256" key="9">
    <source>
        <dbReference type="SAM" id="Coils"/>
    </source>
</evidence>
<dbReference type="InterPro" id="IPR001005">
    <property type="entry name" value="SANT/Myb"/>
</dbReference>
<feature type="compositionally biased region" description="Polar residues" evidence="10">
    <location>
        <begin position="875"/>
        <end position="887"/>
    </location>
</feature>
<keyword evidence="3" id="KW-0862">Zinc</keyword>
<evidence type="ECO:0000259" key="14">
    <source>
        <dbReference type="PROSITE" id="PS51293"/>
    </source>
</evidence>
<proteinExistence type="predicted"/>
<feature type="region of interest" description="Disordered" evidence="10">
    <location>
        <begin position="695"/>
        <end position="746"/>
    </location>
</feature>
<keyword evidence="1" id="KW-0479">Metal-binding</keyword>
<dbReference type="InterPro" id="IPR032451">
    <property type="entry name" value="SMARCC_C"/>
</dbReference>
<dbReference type="SUPFAM" id="SSF46689">
    <property type="entry name" value="Homeodomain-like"/>
    <property type="match status" value="2"/>
</dbReference>
<dbReference type="Gene3D" id="1.10.10.60">
    <property type="entry name" value="Homeodomain-like"/>
    <property type="match status" value="1"/>
</dbReference>
<feature type="domain" description="ZZ-type" evidence="12">
    <location>
        <begin position="528"/>
        <end position="582"/>
    </location>
</feature>
<dbReference type="InterPro" id="IPR049898">
    <property type="entry name" value="MARR_BRCT_CHROMO"/>
</dbReference>
<evidence type="ECO:0000259" key="12">
    <source>
        <dbReference type="PROSITE" id="PS50135"/>
    </source>
</evidence>
<evidence type="ECO:0000259" key="13">
    <source>
        <dbReference type="PROSITE" id="PS50934"/>
    </source>
</evidence>
<feature type="domain" description="Chromo" evidence="15">
    <location>
        <begin position="1"/>
        <end position="112"/>
    </location>
</feature>
<dbReference type="Pfam" id="PF16495">
    <property type="entry name" value="SWIRM-assoc_1"/>
    <property type="match status" value="1"/>
</dbReference>
<evidence type="ECO:0000256" key="6">
    <source>
        <dbReference type="ARBA" id="ARBA00023163"/>
    </source>
</evidence>
<feature type="region of interest" description="Disordered" evidence="10">
    <location>
        <begin position="182"/>
        <end position="201"/>
    </location>
</feature>
<dbReference type="GO" id="GO:0016514">
    <property type="term" value="C:SWI/SNF complex"/>
    <property type="evidence" value="ECO:0007669"/>
    <property type="project" value="TreeGrafter"/>
</dbReference>
<reference evidence="16" key="1">
    <citation type="submission" date="2021-06" db="EMBL/GenBank/DDBJ databases">
        <authorList>
            <person name="Kallberg Y."/>
            <person name="Tangrot J."/>
            <person name="Rosling A."/>
        </authorList>
    </citation>
    <scope>NUCLEOTIDE SEQUENCE</scope>
    <source>
        <strain evidence="16">IA702</strain>
    </source>
</reference>
<feature type="domain" description="Myb-like" evidence="11">
    <location>
        <begin position="590"/>
        <end position="632"/>
    </location>
</feature>
<dbReference type="FunFam" id="1.10.10.60:FF:000014">
    <property type="entry name" value="SWI/SNF complex subunit SMARCC2 isoform C"/>
    <property type="match status" value="1"/>
</dbReference>
<accession>A0A9N9CV21</accession>
<dbReference type="Pfam" id="PF00569">
    <property type="entry name" value="ZZ"/>
    <property type="match status" value="1"/>
</dbReference>
<comment type="caution">
    <text evidence="16">The sequence shown here is derived from an EMBL/GenBank/DDBJ whole genome shotgun (WGS) entry which is preliminary data.</text>
</comment>
<evidence type="ECO:0000256" key="7">
    <source>
        <dbReference type="ARBA" id="ARBA00023242"/>
    </source>
</evidence>
<dbReference type="Pfam" id="PF00249">
    <property type="entry name" value="Myb_DNA-binding"/>
    <property type="match status" value="1"/>
</dbReference>
<gene>
    <name evidence="16" type="ORF">POCULU_LOCUS8045</name>
</gene>
<keyword evidence="9" id="KW-0175">Coiled coil</keyword>
<protein>
    <submittedName>
        <fullName evidence="16">2481_t:CDS:1</fullName>
    </submittedName>
</protein>
<dbReference type="FunFam" id="1.10.10.10:FF:000020">
    <property type="entry name" value="SWI/SNF complex subunit SMARCC2 isoform c"/>
    <property type="match status" value="1"/>
</dbReference>
<keyword evidence="2 8" id="KW-0863">Zinc-finger</keyword>
<dbReference type="SMART" id="SM00717">
    <property type="entry name" value="SANT"/>
    <property type="match status" value="1"/>
</dbReference>
<dbReference type="InterPro" id="IPR041984">
    <property type="entry name" value="Rsc8/Ssr1/Ssr2_ZZ"/>
</dbReference>
<dbReference type="SMART" id="SM00291">
    <property type="entry name" value="ZnF_ZZ"/>
    <property type="match status" value="1"/>
</dbReference>
<feature type="domain" description="SANT" evidence="14">
    <location>
        <begin position="585"/>
        <end position="636"/>
    </location>
</feature>
<dbReference type="Pfam" id="PF04433">
    <property type="entry name" value="SWIRM"/>
    <property type="match status" value="1"/>
</dbReference>
<keyword evidence="6" id="KW-0804">Transcription</keyword>
<feature type="region of interest" description="Disordered" evidence="10">
    <location>
        <begin position="874"/>
        <end position="897"/>
    </location>
</feature>
<feature type="compositionally biased region" description="Polar residues" evidence="10">
    <location>
        <begin position="293"/>
        <end position="307"/>
    </location>
</feature>
<dbReference type="CDD" id="cd02336">
    <property type="entry name" value="ZZ_RSC8"/>
    <property type="match status" value="1"/>
</dbReference>
<dbReference type="GO" id="GO:0045893">
    <property type="term" value="P:positive regulation of DNA-templated transcription"/>
    <property type="evidence" value="ECO:0007669"/>
    <property type="project" value="TreeGrafter"/>
</dbReference>
<keyword evidence="4" id="KW-0805">Transcription regulation</keyword>
<dbReference type="PROSITE" id="PS50135">
    <property type="entry name" value="ZF_ZZ_2"/>
    <property type="match status" value="1"/>
</dbReference>
<feature type="compositionally biased region" description="Polar residues" evidence="10">
    <location>
        <begin position="257"/>
        <end position="269"/>
    </location>
</feature>
<feature type="region of interest" description="Disordered" evidence="10">
    <location>
        <begin position="138"/>
        <end position="162"/>
    </location>
</feature>
<dbReference type="PROSITE" id="PS50090">
    <property type="entry name" value="MYB_LIKE"/>
    <property type="match status" value="1"/>
</dbReference>
<dbReference type="OrthoDB" id="118550at2759"/>
<dbReference type="Proteomes" id="UP000789572">
    <property type="component" value="Unassembled WGS sequence"/>
</dbReference>
<dbReference type="InterPro" id="IPR009057">
    <property type="entry name" value="Homeodomain-like_sf"/>
</dbReference>
<dbReference type="InterPro" id="IPR036388">
    <property type="entry name" value="WH-like_DNA-bd_sf"/>
</dbReference>
<evidence type="ECO:0000313" key="16">
    <source>
        <dbReference type="EMBL" id="CAG8613072.1"/>
    </source>
</evidence>
<dbReference type="EMBL" id="CAJVPJ010002106">
    <property type="protein sequence ID" value="CAG8613072.1"/>
    <property type="molecule type" value="Genomic_DNA"/>
</dbReference>
<feature type="non-terminal residue" evidence="16">
    <location>
        <position position="1"/>
    </location>
</feature>
<evidence type="ECO:0000256" key="3">
    <source>
        <dbReference type="ARBA" id="ARBA00022833"/>
    </source>
</evidence>